<keyword evidence="2" id="KW-1185">Reference proteome</keyword>
<evidence type="ECO:0000313" key="2">
    <source>
        <dbReference type="Proteomes" id="UP000011223"/>
    </source>
</evidence>
<reference evidence="1 2" key="1">
    <citation type="journal article" date="2014" name="PLoS ONE">
        <title>Grimontia indica AK16(T), sp. nov., Isolated from a Seawater Sample Reports the Presence of Pathogenic Genes Similar to Vibrio Genus.</title>
        <authorList>
            <person name="Singh A."/>
            <person name="Vaidya B."/>
            <person name="Khatri I."/>
            <person name="Srinivas T.N."/>
            <person name="Subramanian S."/>
            <person name="Korpole S."/>
            <person name="Pinnaka A.K."/>
        </authorList>
    </citation>
    <scope>NUCLEOTIDE SEQUENCE [LARGE SCALE GENOMIC DNA]</scope>
    <source>
        <strain evidence="1 2">AK16</strain>
    </source>
</reference>
<proteinExistence type="predicted"/>
<dbReference type="AlphaFoldDB" id="R1GYQ1"/>
<name>R1GYQ1_9GAMM</name>
<sequence length="37" mass="3982">MVCAVCFALMVMPHVRSHKLKGVVLTNSIDYSASTDG</sequence>
<dbReference type="Proteomes" id="UP000011223">
    <property type="component" value="Unassembled WGS sequence"/>
</dbReference>
<dbReference type="EMBL" id="ANFM02000006">
    <property type="protein sequence ID" value="EOD81234.1"/>
    <property type="molecule type" value="Genomic_DNA"/>
</dbReference>
<gene>
    <name evidence="1" type="ORF">D515_04135</name>
</gene>
<evidence type="ECO:0000313" key="1">
    <source>
        <dbReference type="EMBL" id="EOD81234.1"/>
    </source>
</evidence>
<protein>
    <submittedName>
        <fullName evidence="1">Uncharacterized protein</fullName>
    </submittedName>
</protein>
<comment type="caution">
    <text evidence="1">The sequence shown here is derived from an EMBL/GenBank/DDBJ whole genome shotgun (WGS) entry which is preliminary data.</text>
</comment>
<organism evidence="1 2">
    <name type="scientific">Grimontia indica</name>
    <dbReference type="NCBI Taxonomy" id="1056512"/>
    <lineage>
        <taxon>Bacteria</taxon>
        <taxon>Pseudomonadati</taxon>
        <taxon>Pseudomonadota</taxon>
        <taxon>Gammaproteobacteria</taxon>
        <taxon>Vibrionales</taxon>
        <taxon>Vibrionaceae</taxon>
        <taxon>Grimontia</taxon>
    </lineage>
</organism>
<accession>R1GYQ1</accession>